<dbReference type="Gene3D" id="2.40.50.180">
    <property type="entry name" value="CheA-289, Domain 4"/>
    <property type="match status" value="1"/>
</dbReference>
<dbReference type="Gene3D" id="2.30.30.40">
    <property type="entry name" value="SH3 Domains"/>
    <property type="match status" value="1"/>
</dbReference>
<dbReference type="PROSITE" id="PS50110">
    <property type="entry name" value="RESPONSE_REGULATORY"/>
    <property type="match status" value="1"/>
</dbReference>
<feature type="domain" description="Response regulatory" evidence="2">
    <location>
        <begin position="175"/>
        <end position="301"/>
    </location>
</feature>
<keyword evidence="5" id="KW-1185">Reference proteome</keyword>
<feature type="domain" description="CheW-like" evidence="3">
    <location>
        <begin position="15"/>
        <end position="154"/>
    </location>
</feature>
<dbReference type="InterPro" id="IPR002545">
    <property type="entry name" value="CheW-lke_dom"/>
</dbReference>
<keyword evidence="1" id="KW-0597">Phosphoprotein</keyword>
<dbReference type="PANTHER" id="PTHR47233">
    <property type="entry name" value="CHEMOTAXIS PROTEIN CHEV"/>
    <property type="match status" value="1"/>
</dbReference>
<evidence type="ECO:0000259" key="2">
    <source>
        <dbReference type="PROSITE" id="PS50110"/>
    </source>
</evidence>
<dbReference type="Pfam" id="PF00072">
    <property type="entry name" value="Response_reg"/>
    <property type="match status" value="1"/>
</dbReference>
<evidence type="ECO:0000313" key="4">
    <source>
        <dbReference type="EMBL" id="QQT01714.1"/>
    </source>
</evidence>
<accession>A0A974NPN4</accession>
<dbReference type="SMART" id="SM00448">
    <property type="entry name" value="REC"/>
    <property type="match status" value="1"/>
</dbReference>
<dbReference type="RefSeq" id="WP_201648050.1">
    <property type="nucleotide sequence ID" value="NZ_CP068053.1"/>
</dbReference>
<dbReference type="EMBL" id="CP068053">
    <property type="protein sequence ID" value="QQT01714.1"/>
    <property type="molecule type" value="Genomic_DNA"/>
</dbReference>
<gene>
    <name evidence="4" type="ORF">I6J18_07615</name>
</gene>
<dbReference type="PANTHER" id="PTHR47233:SF3">
    <property type="entry name" value="CHEMOTAXIS PROTEIN CHEV"/>
    <property type="match status" value="1"/>
</dbReference>
<evidence type="ECO:0000256" key="1">
    <source>
        <dbReference type="PROSITE-ProRule" id="PRU00169"/>
    </source>
</evidence>
<dbReference type="PIRSF" id="PIRSF002867">
    <property type="entry name" value="CheV"/>
    <property type="match status" value="1"/>
</dbReference>
<organism evidence="4 5">
    <name type="scientific">Peribacillus psychrosaccharolyticus</name>
    <name type="common">Bacillus psychrosaccharolyticus</name>
    <dbReference type="NCBI Taxonomy" id="1407"/>
    <lineage>
        <taxon>Bacteria</taxon>
        <taxon>Bacillati</taxon>
        <taxon>Bacillota</taxon>
        <taxon>Bacilli</taxon>
        <taxon>Bacillales</taxon>
        <taxon>Bacillaceae</taxon>
        <taxon>Peribacillus</taxon>
    </lineage>
</organism>
<dbReference type="AlphaFoldDB" id="A0A974NPN4"/>
<sequence>MENKQGILLESGTNELEIVEFGIGTNKFGINVIKVKEIINPVPVTFVPHTHKNVEGLIELRGEVLPVVNVAEALGFPPSKNPSQDKFIVSEFNQQKIIFHVHTVTQIHRLSWNQIEKPSEMFQGLESQTTGVIRLNGEMLLLLDFEKIVVDINPDSGINSKQVKKLGKRERSNKRIVVAEDSPLLRQLLHDTLTEAGFENLEFFENGKDALNYLENLIEIGGNAVSEVKLVITDVEMPQMDGHHLTKRIKEHKELAKLPIIIFSSLITEDLRHKGQLVGADAQVSKPEIAELILLIDELIL</sequence>
<dbReference type="InterPro" id="IPR001789">
    <property type="entry name" value="Sig_transdc_resp-reg_receiver"/>
</dbReference>
<dbReference type="SUPFAM" id="SSF52172">
    <property type="entry name" value="CheY-like"/>
    <property type="match status" value="1"/>
</dbReference>
<feature type="modified residue" description="4-aspartylphosphate" evidence="1">
    <location>
        <position position="234"/>
    </location>
</feature>
<dbReference type="InterPro" id="IPR024181">
    <property type="entry name" value="Chemotax_regulator_CheV"/>
</dbReference>
<name>A0A974NPN4_PERPY</name>
<dbReference type="Pfam" id="PF01584">
    <property type="entry name" value="CheW"/>
    <property type="match status" value="1"/>
</dbReference>
<evidence type="ECO:0000259" key="3">
    <source>
        <dbReference type="PROSITE" id="PS50851"/>
    </source>
</evidence>
<dbReference type="InterPro" id="IPR036061">
    <property type="entry name" value="CheW-like_dom_sf"/>
</dbReference>
<dbReference type="Gene3D" id="3.40.50.2300">
    <property type="match status" value="1"/>
</dbReference>
<protein>
    <submittedName>
        <fullName evidence="4">Chemotaxis protein CheV</fullName>
    </submittedName>
</protein>
<evidence type="ECO:0000313" key="5">
    <source>
        <dbReference type="Proteomes" id="UP000595254"/>
    </source>
</evidence>
<dbReference type="GO" id="GO:0000160">
    <property type="term" value="P:phosphorelay signal transduction system"/>
    <property type="evidence" value="ECO:0007669"/>
    <property type="project" value="InterPro"/>
</dbReference>
<proteinExistence type="predicted"/>
<dbReference type="GO" id="GO:0006935">
    <property type="term" value="P:chemotaxis"/>
    <property type="evidence" value="ECO:0007669"/>
    <property type="project" value="InterPro"/>
</dbReference>
<dbReference type="SMART" id="SM00260">
    <property type="entry name" value="CheW"/>
    <property type="match status" value="1"/>
</dbReference>
<dbReference type="InterPro" id="IPR011006">
    <property type="entry name" value="CheY-like_superfamily"/>
</dbReference>
<dbReference type="KEGG" id="ppsr:I6J18_07615"/>
<reference evidence="4 5" key="1">
    <citation type="submission" date="2021-01" db="EMBL/GenBank/DDBJ databases">
        <title>FDA dAtabase for Regulatory Grade micrObial Sequences (FDA-ARGOS): Supporting development and validation of Infectious Disease Dx tests.</title>
        <authorList>
            <person name="Nelson B."/>
            <person name="Plummer A."/>
            <person name="Tallon L."/>
            <person name="Sadzewicz L."/>
            <person name="Zhao X."/>
            <person name="Boylan J."/>
            <person name="Ott S."/>
            <person name="Bowen H."/>
            <person name="Vavikolanu K."/>
            <person name="Mehta A."/>
            <person name="Aluvathingal J."/>
            <person name="Nadendla S."/>
            <person name="Myers T."/>
            <person name="Yan Y."/>
            <person name="Sichtig H."/>
        </authorList>
    </citation>
    <scope>NUCLEOTIDE SEQUENCE [LARGE SCALE GENOMIC DNA]</scope>
    <source>
        <strain evidence="4 5">FDAARGOS_1161</strain>
    </source>
</reference>
<dbReference type="SUPFAM" id="SSF50341">
    <property type="entry name" value="CheW-like"/>
    <property type="match status" value="1"/>
</dbReference>
<dbReference type="PROSITE" id="PS50851">
    <property type="entry name" value="CHEW"/>
    <property type="match status" value="1"/>
</dbReference>
<dbReference type="Proteomes" id="UP000595254">
    <property type="component" value="Chromosome"/>
</dbReference>